<dbReference type="EMBL" id="JABFJW010000397">
    <property type="protein sequence ID" value="NOK13984.1"/>
    <property type="molecule type" value="Genomic_DNA"/>
</dbReference>
<gene>
    <name evidence="4" type="ORF">HMI49_29070</name>
    <name evidence="3" type="ORF">HNS30_33560</name>
</gene>
<dbReference type="CDD" id="cd02966">
    <property type="entry name" value="TlpA_like_family"/>
    <property type="match status" value="1"/>
</dbReference>
<evidence type="ECO:0000313" key="3">
    <source>
        <dbReference type="EMBL" id="NOK13984.1"/>
    </source>
</evidence>
<dbReference type="PROSITE" id="PS51352">
    <property type="entry name" value="THIOREDOXIN_2"/>
    <property type="match status" value="1"/>
</dbReference>
<dbReference type="Gene3D" id="3.40.30.10">
    <property type="entry name" value="Glutaredoxin"/>
    <property type="match status" value="1"/>
</dbReference>
<name>A0A3A8HR64_9BACT</name>
<evidence type="ECO:0000259" key="2">
    <source>
        <dbReference type="PROSITE" id="PS51352"/>
    </source>
</evidence>
<dbReference type="OrthoDB" id="9811352at2"/>
<comment type="caution">
    <text evidence="3">The sequence shown here is derived from an EMBL/GenBank/DDBJ whole genome shotgun (WGS) entry which is preliminary data.</text>
</comment>
<dbReference type="AlphaFoldDB" id="A0A3A8HR64"/>
<sequence length="169" mass="18516">MASTKIPLTLLDPDGGWVNAPVHVSELDGLPVLLHFWTMDCADCAAQFEAVNQWIVDYGPKGLKVIGVDVTHSETELRDTNKVEGFAREHGLRYPIAMDDGSMAKAYGVDKHPAFLLFGTDGRLKNRIGGKDALRRMRAELKKLPGQEPPALHGEVSREQEDQAAASNP</sequence>
<dbReference type="Proteomes" id="UP000563426">
    <property type="component" value="Unassembled WGS sequence"/>
</dbReference>
<keyword evidence="6" id="KW-1185">Reference proteome</keyword>
<dbReference type="InterPro" id="IPR050553">
    <property type="entry name" value="Thioredoxin_ResA/DsbE_sf"/>
</dbReference>
<reference evidence="5 6" key="1">
    <citation type="submission" date="2020-05" db="EMBL/GenBank/DDBJ databases">
        <authorList>
            <person name="Whitworth D."/>
        </authorList>
    </citation>
    <scope>NUCLEOTIDE SEQUENCE [LARGE SCALE GENOMIC DNA]</scope>
    <source>
        <strain evidence="4 6">AB043B</strain>
        <strain evidence="3 5">CA046A</strain>
    </source>
</reference>
<dbReference type="InterPro" id="IPR013766">
    <property type="entry name" value="Thioredoxin_domain"/>
</dbReference>
<dbReference type="InterPro" id="IPR036249">
    <property type="entry name" value="Thioredoxin-like_sf"/>
</dbReference>
<feature type="region of interest" description="Disordered" evidence="1">
    <location>
        <begin position="141"/>
        <end position="169"/>
    </location>
</feature>
<evidence type="ECO:0000313" key="4">
    <source>
        <dbReference type="EMBL" id="NOK37253.1"/>
    </source>
</evidence>
<protein>
    <submittedName>
        <fullName evidence="3">TlpA family protein disulfide reductase</fullName>
    </submittedName>
</protein>
<dbReference type="PANTHER" id="PTHR42852:SF13">
    <property type="entry name" value="PROTEIN DIPZ"/>
    <property type="match status" value="1"/>
</dbReference>
<dbReference type="PANTHER" id="PTHR42852">
    <property type="entry name" value="THIOL:DISULFIDE INTERCHANGE PROTEIN DSBE"/>
    <property type="match status" value="1"/>
</dbReference>
<dbReference type="RefSeq" id="WP_120527862.1">
    <property type="nucleotide sequence ID" value="NZ_JABFJV010000213.1"/>
</dbReference>
<proteinExistence type="predicted"/>
<feature type="domain" description="Thioredoxin" evidence="2">
    <location>
        <begin position="1"/>
        <end position="146"/>
    </location>
</feature>
<evidence type="ECO:0000313" key="5">
    <source>
        <dbReference type="Proteomes" id="UP000528460"/>
    </source>
</evidence>
<dbReference type="GO" id="GO:0016209">
    <property type="term" value="F:antioxidant activity"/>
    <property type="evidence" value="ECO:0007669"/>
    <property type="project" value="InterPro"/>
</dbReference>
<organism evidence="3 5">
    <name type="scientific">Corallococcus exercitus</name>
    <dbReference type="NCBI Taxonomy" id="2316736"/>
    <lineage>
        <taxon>Bacteria</taxon>
        <taxon>Pseudomonadati</taxon>
        <taxon>Myxococcota</taxon>
        <taxon>Myxococcia</taxon>
        <taxon>Myxococcales</taxon>
        <taxon>Cystobacterineae</taxon>
        <taxon>Myxococcaceae</taxon>
        <taxon>Corallococcus</taxon>
    </lineage>
</organism>
<dbReference type="Pfam" id="PF00578">
    <property type="entry name" value="AhpC-TSA"/>
    <property type="match status" value="1"/>
</dbReference>
<evidence type="ECO:0000313" key="6">
    <source>
        <dbReference type="Proteomes" id="UP000563426"/>
    </source>
</evidence>
<evidence type="ECO:0000256" key="1">
    <source>
        <dbReference type="SAM" id="MobiDB-lite"/>
    </source>
</evidence>
<dbReference type="SUPFAM" id="SSF52833">
    <property type="entry name" value="Thioredoxin-like"/>
    <property type="match status" value="1"/>
</dbReference>
<dbReference type="InterPro" id="IPR000866">
    <property type="entry name" value="AhpC/TSA"/>
</dbReference>
<dbReference type="Proteomes" id="UP000528460">
    <property type="component" value="Unassembled WGS sequence"/>
</dbReference>
<dbReference type="GO" id="GO:0016491">
    <property type="term" value="F:oxidoreductase activity"/>
    <property type="evidence" value="ECO:0007669"/>
    <property type="project" value="InterPro"/>
</dbReference>
<dbReference type="EMBL" id="JABFJV010000213">
    <property type="protein sequence ID" value="NOK37253.1"/>
    <property type="molecule type" value="Genomic_DNA"/>
</dbReference>
<accession>A0A3A8HR64</accession>